<proteinExistence type="predicted"/>
<dbReference type="EMBL" id="JARBDR010000141">
    <property type="protein sequence ID" value="KAJ8320241.1"/>
    <property type="molecule type" value="Genomic_DNA"/>
</dbReference>
<sequence>MSVVYRESLFSMIYEFIVARATASGGIVENFKGLDRAVKHFDAGDVQDILIEKCYYKTSDIKFALLYERIPCALVLYVDLWLAVSVTPFYLYYLAL</sequence>
<dbReference type="Proteomes" id="UP001217089">
    <property type="component" value="Unassembled WGS sequence"/>
</dbReference>
<evidence type="ECO:0000256" key="1">
    <source>
        <dbReference type="SAM" id="Phobius"/>
    </source>
</evidence>
<reference evidence="2 3" key="1">
    <citation type="submission" date="2022-12" db="EMBL/GenBank/DDBJ databases">
        <title>Chromosome-level genome of Tegillarca granosa.</title>
        <authorList>
            <person name="Kim J."/>
        </authorList>
    </citation>
    <scope>NUCLEOTIDE SEQUENCE [LARGE SCALE GENOMIC DNA]</scope>
    <source>
        <strain evidence="2">Teg-2019</strain>
        <tissue evidence="2">Adductor muscle</tissue>
    </source>
</reference>
<accession>A0ABQ9FSJ6</accession>
<evidence type="ECO:0000313" key="2">
    <source>
        <dbReference type="EMBL" id="KAJ8320241.1"/>
    </source>
</evidence>
<organism evidence="2 3">
    <name type="scientific">Tegillarca granosa</name>
    <name type="common">Malaysian cockle</name>
    <name type="synonym">Anadara granosa</name>
    <dbReference type="NCBI Taxonomy" id="220873"/>
    <lineage>
        <taxon>Eukaryota</taxon>
        <taxon>Metazoa</taxon>
        <taxon>Spiralia</taxon>
        <taxon>Lophotrochozoa</taxon>
        <taxon>Mollusca</taxon>
        <taxon>Bivalvia</taxon>
        <taxon>Autobranchia</taxon>
        <taxon>Pteriomorphia</taxon>
        <taxon>Arcoida</taxon>
        <taxon>Arcoidea</taxon>
        <taxon>Arcidae</taxon>
        <taxon>Tegillarca</taxon>
    </lineage>
</organism>
<keyword evidence="1" id="KW-1133">Transmembrane helix</keyword>
<feature type="transmembrane region" description="Helical" evidence="1">
    <location>
        <begin position="72"/>
        <end position="93"/>
    </location>
</feature>
<keyword evidence="1" id="KW-0472">Membrane</keyword>
<protein>
    <submittedName>
        <fullName evidence="2">Uncharacterized protein</fullName>
    </submittedName>
</protein>
<keyword evidence="3" id="KW-1185">Reference proteome</keyword>
<gene>
    <name evidence="2" type="ORF">KUTeg_001828</name>
</gene>
<keyword evidence="1" id="KW-0812">Transmembrane</keyword>
<evidence type="ECO:0000313" key="3">
    <source>
        <dbReference type="Proteomes" id="UP001217089"/>
    </source>
</evidence>
<name>A0ABQ9FSJ6_TEGGR</name>
<comment type="caution">
    <text evidence="2">The sequence shown here is derived from an EMBL/GenBank/DDBJ whole genome shotgun (WGS) entry which is preliminary data.</text>
</comment>